<protein>
    <submittedName>
        <fullName evidence="1">Uncharacterized protein</fullName>
    </submittedName>
</protein>
<accession>A0A1G2G6C1</accession>
<proteinExistence type="predicted"/>
<dbReference type="Proteomes" id="UP000177785">
    <property type="component" value="Unassembled WGS sequence"/>
</dbReference>
<evidence type="ECO:0000313" key="1">
    <source>
        <dbReference type="EMBL" id="OGZ45743.1"/>
    </source>
</evidence>
<dbReference type="EMBL" id="MHNL01000005">
    <property type="protein sequence ID" value="OGZ45743.1"/>
    <property type="molecule type" value="Genomic_DNA"/>
</dbReference>
<evidence type="ECO:0000313" key="2">
    <source>
        <dbReference type="Proteomes" id="UP000177785"/>
    </source>
</evidence>
<comment type="caution">
    <text evidence="1">The sequence shown here is derived from an EMBL/GenBank/DDBJ whole genome shotgun (WGS) entry which is preliminary data.</text>
</comment>
<dbReference type="AlphaFoldDB" id="A0A1G2G6C1"/>
<sequence>MLQVRFIEIARKLLDQARPKGDPTSDRRVIANQDARVWFILMQGYFRVTEHLALVKAIMETRRTVGNFWGEDRARAIAEYLPMALELEQLRDIFFPQLDKDCPRSNLINYNRTLLDKELITLLVHLYEPLGAEIFVDEHDILAACQGIKKNASHQEQADYIEAHLLKAA</sequence>
<reference evidence="1 2" key="1">
    <citation type="journal article" date="2016" name="Nat. Commun.">
        <title>Thousands of microbial genomes shed light on interconnected biogeochemical processes in an aquifer system.</title>
        <authorList>
            <person name="Anantharaman K."/>
            <person name="Brown C.T."/>
            <person name="Hug L.A."/>
            <person name="Sharon I."/>
            <person name="Castelle C.J."/>
            <person name="Probst A.J."/>
            <person name="Thomas B.C."/>
            <person name="Singh A."/>
            <person name="Wilkins M.J."/>
            <person name="Karaoz U."/>
            <person name="Brodie E.L."/>
            <person name="Williams K.H."/>
            <person name="Hubbard S.S."/>
            <person name="Banfield J.F."/>
        </authorList>
    </citation>
    <scope>NUCLEOTIDE SEQUENCE [LARGE SCALE GENOMIC DNA]</scope>
</reference>
<name>A0A1G2G6C1_9BACT</name>
<organism evidence="1 2">
    <name type="scientific">Candidatus Ryanbacteria bacterium RIFCSPHIGHO2_01_FULL_48_27</name>
    <dbReference type="NCBI Taxonomy" id="1802115"/>
    <lineage>
        <taxon>Bacteria</taxon>
        <taxon>Candidatus Ryaniibacteriota</taxon>
    </lineage>
</organism>
<gene>
    <name evidence="1" type="ORF">A2756_02435</name>
</gene>